<accession>N8S7F6</accession>
<comment type="subcellular location">
    <subcellularLocation>
        <location evidence="1">Cell outer membrane</location>
        <topology evidence="1">Multi-pass membrane protein</topology>
    </subcellularLocation>
</comment>
<evidence type="ECO:0000313" key="11">
    <source>
        <dbReference type="EMBL" id="ENU41754.1"/>
    </source>
</evidence>
<reference evidence="11 12" key="2">
    <citation type="journal article" date="2015" name="Int. J. Syst. Evol. Microbiol.">
        <title>Acinetobacter seifertii sp. nov., a member of the Acinetobacter calcoaceticus-Acinetobacter baumannii complex isolated from human clinical specimens.</title>
        <authorList>
            <person name="Nemec A."/>
            <person name="Krizova L."/>
            <person name="Maixnerova M."/>
            <person name="Sedo O."/>
            <person name="Brisse S."/>
            <person name="Higgins P.G."/>
        </authorList>
    </citation>
    <scope>NUCLEOTIDE SEQUENCE [LARGE SCALE GENOMIC DNA]</scope>
    <source>
        <strain evidence="11 12">NIPH 973</strain>
    </source>
</reference>
<dbReference type="GO" id="GO:0006826">
    <property type="term" value="P:iron ion transport"/>
    <property type="evidence" value="ECO:0007669"/>
    <property type="project" value="UniProtKB-KW"/>
</dbReference>
<keyword evidence="5" id="KW-0812">Transmembrane</keyword>
<evidence type="ECO:0000256" key="2">
    <source>
        <dbReference type="ARBA" id="ARBA00022448"/>
    </source>
</evidence>
<keyword evidence="7" id="KW-0406">Ion transport</keyword>
<evidence type="ECO:0000256" key="7">
    <source>
        <dbReference type="ARBA" id="ARBA00023065"/>
    </source>
</evidence>
<dbReference type="PANTHER" id="PTHR32552:SF81">
    <property type="entry name" value="TONB-DEPENDENT OUTER MEMBRANE RECEPTOR"/>
    <property type="match status" value="1"/>
</dbReference>
<keyword evidence="4" id="KW-0410">Iron transport</keyword>
<dbReference type="Gene3D" id="2.40.170.20">
    <property type="entry name" value="TonB-dependent receptor, beta-barrel domain"/>
    <property type="match status" value="1"/>
</dbReference>
<reference evidence="12" key="1">
    <citation type="submission" date="2013-02" db="EMBL/GenBank/DDBJ databases">
        <title>The Genome Sequence of Acinetobacter sp. NIPH 973.</title>
        <authorList>
            <consortium name="The Broad Institute Genome Sequencing Platform"/>
            <consortium name="The Broad Institute Genome Sequencing Center for Infectious Disease"/>
            <person name="Cerqueira G."/>
            <person name="Feldgarden M."/>
            <person name="Courvalin P."/>
            <person name="Perichon B."/>
            <person name="Grillot-Courvalin C."/>
            <person name="Clermont D."/>
            <person name="Rocha E."/>
            <person name="Yoon E.-J."/>
            <person name="Nemec A."/>
            <person name="Walker B."/>
            <person name="Young S.K."/>
            <person name="Zeng Q."/>
            <person name="Gargeya S."/>
            <person name="Fitzgerald M."/>
            <person name="Haas B."/>
            <person name="Abouelleil A."/>
            <person name="Alvarado L."/>
            <person name="Arachchi H.M."/>
            <person name="Berlin A.M."/>
            <person name="Chapman S.B."/>
            <person name="Dewar J."/>
            <person name="Goldberg J."/>
            <person name="Griggs A."/>
            <person name="Gujja S."/>
            <person name="Hansen M."/>
            <person name="Howarth C."/>
            <person name="Imamovic A."/>
            <person name="Larimer J."/>
            <person name="McCowan C."/>
            <person name="Murphy C."/>
            <person name="Neiman D."/>
            <person name="Pearson M."/>
            <person name="Priest M."/>
            <person name="Roberts A."/>
            <person name="Saif S."/>
            <person name="Shea T."/>
            <person name="Sisk P."/>
            <person name="Sykes S."/>
            <person name="Wortman J."/>
            <person name="Nusbaum C."/>
            <person name="Birren B."/>
        </authorList>
    </citation>
    <scope>NUCLEOTIDE SEQUENCE [LARGE SCALE GENOMIC DNA]</scope>
    <source>
        <strain evidence="12">NIPH 973</strain>
    </source>
</reference>
<organism evidence="11 12">
    <name type="scientific">Acinetobacter seifertii</name>
    <dbReference type="NCBI Taxonomy" id="1530123"/>
    <lineage>
        <taxon>Bacteria</taxon>
        <taxon>Pseudomonadati</taxon>
        <taxon>Pseudomonadota</taxon>
        <taxon>Gammaproteobacteria</taxon>
        <taxon>Moraxellales</taxon>
        <taxon>Moraxellaceae</taxon>
        <taxon>Acinetobacter</taxon>
        <taxon>Acinetobacter calcoaceticus/baumannii complex</taxon>
    </lineage>
</organism>
<keyword evidence="3" id="KW-1134">Transmembrane beta strand</keyword>
<dbReference type="PANTHER" id="PTHR32552">
    <property type="entry name" value="FERRICHROME IRON RECEPTOR-RELATED"/>
    <property type="match status" value="1"/>
</dbReference>
<dbReference type="HOGENOM" id="CLU_2068046_0_0_6"/>
<keyword evidence="6" id="KW-0408">Iron</keyword>
<dbReference type="SUPFAM" id="SSF56935">
    <property type="entry name" value="Porins"/>
    <property type="match status" value="1"/>
</dbReference>
<comment type="caution">
    <text evidence="11">The sequence shown here is derived from an EMBL/GenBank/DDBJ whole genome shotgun (WGS) entry which is preliminary data.</text>
</comment>
<dbReference type="Proteomes" id="UP000013065">
    <property type="component" value="Unassembled WGS sequence"/>
</dbReference>
<evidence type="ECO:0000256" key="10">
    <source>
        <dbReference type="ARBA" id="ARBA00023237"/>
    </source>
</evidence>
<keyword evidence="8" id="KW-0798">TonB box</keyword>
<evidence type="ECO:0000313" key="12">
    <source>
        <dbReference type="Proteomes" id="UP000013065"/>
    </source>
</evidence>
<evidence type="ECO:0000256" key="4">
    <source>
        <dbReference type="ARBA" id="ARBA00022496"/>
    </source>
</evidence>
<dbReference type="InterPro" id="IPR039426">
    <property type="entry name" value="TonB-dep_rcpt-like"/>
</dbReference>
<protein>
    <submittedName>
        <fullName evidence="11">Uncharacterized protein</fullName>
    </submittedName>
</protein>
<evidence type="ECO:0000256" key="6">
    <source>
        <dbReference type="ARBA" id="ARBA00023004"/>
    </source>
</evidence>
<keyword evidence="2" id="KW-0813">Transport</keyword>
<evidence type="ECO:0000256" key="9">
    <source>
        <dbReference type="ARBA" id="ARBA00023136"/>
    </source>
</evidence>
<evidence type="ECO:0000256" key="3">
    <source>
        <dbReference type="ARBA" id="ARBA00022452"/>
    </source>
</evidence>
<evidence type="ECO:0000256" key="8">
    <source>
        <dbReference type="ARBA" id="ARBA00023077"/>
    </source>
</evidence>
<dbReference type="InterPro" id="IPR036942">
    <property type="entry name" value="Beta-barrel_TonB_sf"/>
</dbReference>
<evidence type="ECO:0000256" key="5">
    <source>
        <dbReference type="ARBA" id="ARBA00022692"/>
    </source>
</evidence>
<dbReference type="GO" id="GO:0009279">
    <property type="term" value="C:cell outer membrane"/>
    <property type="evidence" value="ECO:0007669"/>
    <property type="project" value="UniProtKB-SubCell"/>
</dbReference>
<dbReference type="EMBL" id="APOO01000022">
    <property type="protein sequence ID" value="ENU41754.1"/>
    <property type="molecule type" value="Genomic_DNA"/>
</dbReference>
<proteinExistence type="predicted"/>
<sequence length="118" mass="13293">MVRSPKYTIGLGGEYTFNLDSGARVIVGTDAKYRDREFFLVNRQDYSVDPILSQKGYTLWNANVGYISANNKYQVNAYVKNLLDEEYQVHGRPNGPAGQYVLTYGNPRQVGVSLTAKF</sequence>
<evidence type="ECO:0000256" key="1">
    <source>
        <dbReference type="ARBA" id="ARBA00004571"/>
    </source>
</evidence>
<dbReference type="PATRIC" id="fig|520709.3.peg.2582"/>
<dbReference type="AlphaFoldDB" id="N8S7F6"/>
<keyword evidence="9" id="KW-0472">Membrane</keyword>
<keyword evidence="10" id="KW-0998">Cell outer membrane</keyword>
<name>N8S7F6_9GAMM</name>
<gene>
    <name evidence="11" type="ORF">F985_02641</name>
</gene>